<dbReference type="InterPro" id="IPR033453">
    <property type="entry name" value="Glyco_hydro_30_TIM-barrel"/>
</dbReference>
<protein>
    <recommendedName>
        <fullName evidence="5">Glycosyl hydrolase family 30 TIM-barrel domain-containing protein</fullName>
    </recommendedName>
</protein>
<proteinExistence type="inferred from homology"/>
<dbReference type="InterPro" id="IPR001139">
    <property type="entry name" value="Glyco_hydro_30"/>
</dbReference>
<evidence type="ECO:0000256" key="4">
    <source>
        <dbReference type="RuleBase" id="RU361188"/>
    </source>
</evidence>
<comment type="caution">
    <text evidence="6">The sequence shown here is derived from an EMBL/GenBank/DDBJ whole genome shotgun (WGS) entry which is preliminary data.</text>
</comment>
<organism evidence="6 7">
    <name type="scientific">Arcicella gelida</name>
    <dbReference type="NCBI Taxonomy" id="2984195"/>
    <lineage>
        <taxon>Bacteria</taxon>
        <taxon>Pseudomonadati</taxon>
        <taxon>Bacteroidota</taxon>
        <taxon>Cytophagia</taxon>
        <taxon>Cytophagales</taxon>
        <taxon>Flectobacillaceae</taxon>
        <taxon>Arcicella</taxon>
    </lineage>
</organism>
<dbReference type="Proteomes" id="UP001303899">
    <property type="component" value="Unassembled WGS sequence"/>
</dbReference>
<dbReference type="PROSITE" id="PS51257">
    <property type="entry name" value="PROKAR_LIPOPROTEIN"/>
    <property type="match status" value="1"/>
</dbReference>
<feature type="domain" description="Glycosyl hydrolase family 30 TIM-barrel" evidence="5">
    <location>
        <begin position="80"/>
        <end position="300"/>
    </location>
</feature>
<evidence type="ECO:0000313" key="6">
    <source>
        <dbReference type="EMBL" id="MEA5403275.1"/>
    </source>
</evidence>
<keyword evidence="4" id="KW-0326">Glycosidase</keyword>
<evidence type="ECO:0000256" key="2">
    <source>
        <dbReference type="ARBA" id="ARBA00022729"/>
    </source>
</evidence>
<evidence type="ECO:0000259" key="5">
    <source>
        <dbReference type="Pfam" id="PF02055"/>
    </source>
</evidence>
<dbReference type="Gene3D" id="2.60.40.1180">
    <property type="entry name" value="Golgi alpha-mannosidase II"/>
    <property type="match status" value="1"/>
</dbReference>
<dbReference type="Gene3D" id="3.20.20.80">
    <property type="entry name" value="Glycosidases"/>
    <property type="match status" value="1"/>
</dbReference>
<dbReference type="EMBL" id="JAYGIL010000010">
    <property type="protein sequence ID" value="MEA5403275.1"/>
    <property type="molecule type" value="Genomic_DNA"/>
</dbReference>
<dbReference type="PANTHER" id="PTHR11069:SF38">
    <property type="entry name" value="GLUCURONOXYLANASE XYNC"/>
    <property type="match status" value="1"/>
</dbReference>
<reference evidence="6 7" key="1">
    <citation type="submission" date="2023-12" db="EMBL/GenBank/DDBJ databases">
        <title>Novel species of the genus Arcicella isolated from rivers.</title>
        <authorList>
            <person name="Lu H."/>
        </authorList>
    </citation>
    <scope>NUCLEOTIDE SEQUENCE [LARGE SCALE GENOMIC DNA]</scope>
    <source>
        <strain evidence="6 7">DC2W</strain>
    </source>
</reference>
<evidence type="ECO:0000256" key="3">
    <source>
        <dbReference type="ARBA" id="ARBA00022801"/>
    </source>
</evidence>
<evidence type="ECO:0000256" key="1">
    <source>
        <dbReference type="ARBA" id="ARBA00005382"/>
    </source>
</evidence>
<dbReference type="InterPro" id="IPR013780">
    <property type="entry name" value="Glyco_hydro_b"/>
</dbReference>
<gene>
    <name evidence="6" type="ORF">VB776_10140</name>
</gene>
<accession>A0ABU5S4A7</accession>
<keyword evidence="3 4" id="KW-0378">Hydrolase</keyword>
<dbReference type="SUPFAM" id="SSF51445">
    <property type="entry name" value="(Trans)glycosidases"/>
    <property type="match status" value="1"/>
</dbReference>
<dbReference type="InterPro" id="IPR017853">
    <property type="entry name" value="GH"/>
</dbReference>
<comment type="similarity">
    <text evidence="1 4">Belongs to the glycosyl hydrolase 30 family.</text>
</comment>
<evidence type="ECO:0000313" key="7">
    <source>
        <dbReference type="Proteomes" id="UP001303899"/>
    </source>
</evidence>
<name>A0ABU5S4A7_9BACT</name>
<dbReference type="RefSeq" id="WP_323328623.1">
    <property type="nucleotide sequence ID" value="NZ_JAYGIL010000010.1"/>
</dbReference>
<dbReference type="Pfam" id="PF02055">
    <property type="entry name" value="Glyco_hydro_30"/>
    <property type="match status" value="1"/>
</dbReference>
<dbReference type="PANTHER" id="PTHR11069">
    <property type="entry name" value="GLUCOSYLCERAMIDASE"/>
    <property type="match status" value="1"/>
</dbReference>
<sequence>MKQILKTSFYLTIFLFASFSCKKSDEDKIPVQVQPNPFKVNILPLTTYQTISGFGGANRMWGTQSLKPSEATKAFGLNDNELGLSIFRVRISSNKNEWPIIIEAVKEANKYGVKVLACPWSPPAALKSNNSDVRGYLLPENYKAFKDYINEFIAYMAQNGAKIDVVSIQNEPDWKPNYESCDYTADDFINFLKAPGQIVGAKLAAPESLNFNQNLTNAVLSDDEAAQKIDIVAGHIYGGGLAKFPLAEQKKKEIWMTEYLLNLNTGNTGAAEWKTYSETAKWAESITMLKTIHDAMTNNWNAYIWWYLQRYYSFIGDGEQNTANGEVLKRGYAFSHFSKFIRPGFVRIGVDVPANNYLKITAYKSGSQTVVVMINPETFTIKRVQLNGLLPSAAIAYTTSETTSLTKKNLTITDKTVEMDIPPSSVTTIVLTN</sequence>
<keyword evidence="2" id="KW-0732">Signal</keyword>
<keyword evidence="7" id="KW-1185">Reference proteome</keyword>